<dbReference type="SUPFAM" id="SSF52096">
    <property type="entry name" value="ClpP/crotonase"/>
    <property type="match status" value="1"/>
</dbReference>
<comment type="caution">
    <text evidence="2">The sequence shown here is derived from an EMBL/GenBank/DDBJ whole genome shotgun (WGS) entry which is preliminary data.</text>
</comment>
<keyword evidence="1" id="KW-0732">Signal</keyword>
<accession>A0A7W6KN19</accession>
<reference evidence="2 3" key="1">
    <citation type="submission" date="2020-08" db="EMBL/GenBank/DDBJ databases">
        <title>Genomic Encyclopedia of Type Strains, Phase IV (KMG-IV): sequencing the most valuable type-strain genomes for metagenomic binning, comparative biology and taxonomic classification.</title>
        <authorList>
            <person name="Goeker M."/>
        </authorList>
    </citation>
    <scope>NUCLEOTIDE SEQUENCE [LARGE SCALE GENOMIC DNA]</scope>
    <source>
        <strain evidence="2 3">DSM 28101</strain>
    </source>
</reference>
<evidence type="ECO:0000313" key="3">
    <source>
        <dbReference type="Proteomes" id="UP000530571"/>
    </source>
</evidence>
<keyword evidence="3" id="KW-1185">Reference proteome</keyword>
<organism evidence="2 3">
    <name type="scientific">Martelella radicis</name>
    <dbReference type="NCBI Taxonomy" id="1397476"/>
    <lineage>
        <taxon>Bacteria</taxon>
        <taxon>Pseudomonadati</taxon>
        <taxon>Pseudomonadota</taxon>
        <taxon>Alphaproteobacteria</taxon>
        <taxon>Hyphomicrobiales</taxon>
        <taxon>Aurantimonadaceae</taxon>
        <taxon>Martelella</taxon>
    </lineage>
</organism>
<name>A0A7W6KN19_9HYPH</name>
<evidence type="ECO:0000256" key="1">
    <source>
        <dbReference type="SAM" id="SignalP"/>
    </source>
</evidence>
<dbReference type="Gene3D" id="3.90.226.10">
    <property type="entry name" value="2-enoyl-CoA Hydratase, Chain A, domain 1"/>
    <property type="match status" value="1"/>
</dbReference>
<feature type="signal peptide" evidence="1">
    <location>
        <begin position="1"/>
        <end position="22"/>
    </location>
</feature>
<dbReference type="Proteomes" id="UP000530571">
    <property type="component" value="Unassembled WGS sequence"/>
</dbReference>
<dbReference type="RefSeq" id="WP_183490900.1">
    <property type="nucleotide sequence ID" value="NZ_JACIDZ010000020.1"/>
</dbReference>
<dbReference type="AlphaFoldDB" id="A0A7W6KN19"/>
<sequence>MRIILVAILAALTVFSETPAEAIELSAIRRNAVTTIVMAGDIEPGDAEKFRAFWDTSEFDTFNYVVAMDSPGGSLWDGLDIGSFLRERGAETVVTRYGPLAPGEDEFSYREEHAGAGCYSACAFAFMGGVKRDVPDGNKIGFHQFSNSDGASNSNLMSTLTVTAILNSYLRDMGAAPQLTDFMMKTGPDDMFIPDNAQLLWLGIVDDGSFKKFRIEPKFDLPVAVATSLGNIDTRERVYEVDTFCLRGTPMINFYAISPERGLPTDIADPATTHIDGFSISSPEGTRDYGRNSFWLYANSNLLATLAISKADAWAIASSNTLIALNSYGASGFFLSARILVPVGGDPAIKVSFNDCLK</sequence>
<dbReference type="EMBL" id="JACIDZ010000020">
    <property type="protein sequence ID" value="MBB4124326.1"/>
    <property type="molecule type" value="Genomic_DNA"/>
</dbReference>
<dbReference type="InterPro" id="IPR029045">
    <property type="entry name" value="ClpP/crotonase-like_dom_sf"/>
</dbReference>
<feature type="chain" id="PRO_5030684702" evidence="1">
    <location>
        <begin position="23"/>
        <end position="358"/>
    </location>
</feature>
<gene>
    <name evidence="2" type="ORF">GGR30_004282</name>
</gene>
<evidence type="ECO:0000313" key="2">
    <source>
        <dbReference type="EMBL" id="MBB4124326.1"/>
    </source>
</evidence>
<proteinExistence type="predicted"/>
<protein>
    <submittedName>
        <fullName evidence="2">Uncharacterized protein</fullName>
    </submittedName>
</protein>